<feature type="transmembrane region" description="Helical" evidence="12">
    <location>
        <begin position="240"/>
        <end position="259"/>
    </location>
</feature>
<dbReference type="InterPro" id="IPR017452">
    <property type="entry name" value="GPCR_Rhodpsn_7TM"/>
</dbReference>
<comment type="subcellular location">
    <subcellularLocation>
        <location evidence="1 12">Cell membrane</location>
        <topology evidence="1 12">Multi-pass membrane protein</topology>
    </subcellularLocation>
</comment>
<keyword evidence="3 12" id="KW-0716">Sensory transduction</keyword>
<evidence type="ECO:0000256" key="6">
    <source>
        <dbReference type="ARBA" id="ARBA00022989"/>
    </source>
</evidence>
<dbReference type="GO" id="GO:0004984">
    <property type="term" value="F:olfactory receptor activity"/>
    <property type="evidence" value="ECO:0007669"/>
    <property type="project" value="InterPro"/>
</dbReference>
<proteinExistence type="inferred from homology"/>
<evidence type="ECO:0000256" key="9">
    <source>
        <dbReference type="ARBA" id="ARBA00023170"/>
    </source>
</evidence>
<feature type="transmembrane region" description="Helical" evidence="12">
    <location>
        <begin position="20"/>
        <end position="45"/>
    </location>
</feature>
<dbReference type="InterPro" id="IPR000276">
    <property type="entry name" value="GPCR_Rhodpsn"/>
</dbReference>
<name>A0AAV2ZK58_PYXAD</name>
<dbReference type="GO" id="GO:0004930">
    <property type="term" value="F:G protein-coupled receptor activity"/>
    <property type="evidence" value="ECO:0007669"/>
    <property type="project" value="UniProtKB-KW"/>
</dbReference>
<feature type="transmembrane region" description="Helical" evidence="12">
    <location>
        <begin position="97"/>
        <end position="118"/>
    </location>
</feature>
<keyword evidence="15" id="KW-1185">Reference proteome</keyword>
<dbReference type="AlphaFoldDB" id="A0AAV2ZK58"/>
<dbReference type="CDD" id="cd13954">
    <property type="entry name" value="7tmA_OR"/>
    <property type="match status" value="1"/>
</dbReference>
<evidence type="ECO:0000313" key="14">
    <source>
        <dbReference type="EMBL" id="DBA16481.1"/>
    </source>
</evidence>
<keyword evidence="2 12" id="KW-1003">Cell membrane</keyword>
<dbReference type="EMBL" id="DYDO01000011">
    <property type="protein sequence ID" value="DBA16481.1"/>
    <property type="molecule type" value="Genomic_DNA"/>
</dbReference>
<dbReference type="GO" id="GO:0005886">
    <property type="term" value="C:plasma membrane"/>
    <property type="evidence" value="ECO:0007669"/>
    <property type="project" value="UniProtKB-SubCell"/>
</dbReference>
<keyword evidence="7 11" id="KW-0297">G-protein coupled receptor</keyword>
<dbReference type="PRINTS" id="PR00237">
    <property type="entry name" value="GPCRRHODOPSN"/>
</dbReference>
<accession>A0AAV2ZK58</accession>
<reference evidence="14" key="1">
    <citation type="thesis" date="2020" institute="ProQuest LLC" country="789 East Eisenhower Parkway, Ann Arbor, MI, USA">
        <title>Comparative Genomics and Chromosome Evolution.</title>
        <authorList>
            <person name="Mudd A.B."/>
        </authorList>
    </citation>
    <scope>NUCLEOTIDE SEQUENCE</scope>
    <source>
        <strain evidence="14">1538</strain>
        <tissue evidence="14">Blood</tissue>
    </source>
</reference>
<dbReference type="PROSITE" id="PS00237">
    <property type="entry name" value="G_PROTEIN_RECEP_F1_1"/>
    <property type="match status" value="1"/>
</dbReference>
<evidence type="ECO:0000256" key="8">
    <source>
        <dbReference type="ARBA" id="ARBA00023136"/>
    </source>
</evidence>
<dbReference type="PANTHER" id="PTHR26452">
    <property type="entry name" value="OLFACTORY RECEPTOR"/>
    <property type="match status" value="1"/>
</dbReference>
<evidence type="ECO:0000256" key="12">
    <source>
        <dbReference type="RuleBase" id="RU363047"/>
    </source>
</evidence>
<evidence type="ECO:0000256" key="11">
    <source>
        <dbReference type="RuleBase" id="RU000688"/>
    </source>
</evidence>
<dbReference type="Proteomes" id="UP001181693">
    <property type="component" value="Unassembled WGS sequence"/>
</dbReference>
<evidence type="ECO:0000256" key="2">
    <source>
        <dbReference type="ARBA" id="ARBA00022475"/>
    </source>
</evidence>
<keyword evidence="10 11" id="KW-0807">Transducer</keyword>
<feature type="transmembrane region" description="Helical" evidence="12">
    <location>
        <begin position="195"/>
        <end position="219"/>
    </location>
</feature>
<dbReference type="SUPFAM" id="SSF81321">
    <property type="entry name" value="Family A G protein-coupled receptor-like"/>
    <property type="match status" value="1"/>
</dbReference>
<keyword evidence="6 12" id="KW-1133">Transmembrane helix</keyword>
<keyword evidence="9 11" id="KW-0675">Receptor</keyword>
<organism evidence="14 15">
    <name type="scientific">Pyxicephalus adspersus</name>
    <name type="common">African bullfrog</name>
    <dbReference type="NCBI Taxonomy" id="30357"/>
    <lineage>
        <taxon>Eukaryota</taxon>
        <taxon>Metazoa</taxon>
        <taxon>Chordata</taxon>
        <taxon>Craniata</taxon>
        <taxon>Vertebrata</taxon>
        <taxon>Euteleostomi</taxon>
        <taxon>Amphibia</taxon>
        <taxon>Batrachia</taxon>
        <taxon>Anura</taxon>
        <taxon>Neobatrachia</taxon>
        <taxon>Ranoidea</taxon>
        <taxon>Pyxicephalidae</taxon>
        <taxon>Pyxicephalinae</taxon>
        <taxon>Pyxicephalus</taxon>
    </lineage>
</organism>
<dbReference type="InterPro" id="IPR000725">
    <property type="entry name" value="Olfact_rcpt"/>
</dbReference>
<sequence length="326" mass="37051">MVNSSRITEFVLLGFPDHLSAQIAIFYIFLVLYTLTLTGNVLIIVATSFTTELHTPMYFFLSNLSFLEIFYTSVTIPKMLLNFLFKTNSISFMGCAVQMYLFIALGSTECSLLAVMAYDRYVAVCDPLHYVTVIDSPTCIVLACSSWISGFINSTIHTTQIFQHNFCSCNVISQFFCDIRPLLNLACGDTLPTELILFVIGGAYGFGSFVLTLVSYIHIISTILKIRSKEGQNKAFSTCTSHLIVVCLFYSTSFFTYYRRNSEDVTDQEKLTPVVYAVITPTLNPLIYTMRNKEFKNTLRKMIRGKQLKIFNQERNNKQFTMVQTN</sequence>
<comment type="caution">
    <text evidence="14">The sequence shown here is derived from an EMBL/GenBank/DDBJ whole genome shotgun (WGS) entry which is preliminary data.</text>
</comment>
<keyword evidence="5 12" id="KW-0552">Olfaction</keyword>
<dbReference type="PRINTS" id="PR00245">
    <property type="entry name" value="OLFACTORYR"/>
</dbReference>
<evidence type="ECO:0000313" key="15">
    <source>
        <dbReference type="Proteomes" id="UP001181693"/>
    </source>
</evidence>
<evidence type="ECO:0000256" key="7">
    <source>
        <dbReference type="ARBA" id="ARBA00023040"/>
    </source>
</evidence>
<dbReference type="InterPro" id="IPR050516">
    <property type="entry name" value="Olfactory_GPCR"/>
</dbReference>
<evidence type="ECO:0000256" key="1">
    <source>
        <dbReference type="ARBA" id="ARBA00004651"/>
    </source>
</evidence>
<feature type="domain" description="G-protein coupled receptors family 1 profile" evidence="13">
    <location>
        <begin position="39"/>
        <end position="288"/>
    </location>
</feature>
<evidence type="ECO:0000256" key="4">
    <source>
        <dbReference type="ARBA" id="ARBA00022692"/>
    </source>
</evidence>
<dbReference type="PROSITE" id="PS50262">
    <property type="entry name" value="G_PROTEIN_RECEP_F1_2"/>
    <property type="match status" value="1"/>
</dbReference>
<evidence type="ECO:0000256" key="10">
    <source>
        <dbReference type="ARBA" id="ARBA00023224"/>
    </source>
</evidence>
<evidence type="ECO:0000256" key="5">
    <source>
        <dbReference type="ARBA" id="ARBA00022725"/>
    </source>
</evidence>
<feature type="transmembrane region" description="Helical" evidence="12">
    <location>
        <begin position="130"/>
        <end position="152"/>
    </location>
</feature>
<dbReference type="Pfam" id="PF13853">
    <property type="entry name" value="7tm_4"/>
    <property type="match status" value="1"/>
</dbReference>
<keyword evidence="8 12" id="KW-0472">Membrane</keyword>
<gene>
    <name evidence="14" type="ORF">GDO54_003869</name>
</gene>
<evidence type="ECO:0000256" key="3">
    <source>
        <dbReference type="ARBA" id="ARBA00022606"/>
    </source>
</evidence>
<dbReference type="Gene3D" id="1.20.1070.10">
    <property type="entry name" value="Rhodopsin 7-helix transmembrane proteins"/>
    <property type="match status" value="1"/>
</dbReference>
<protein>
    <recommendedName>
        <fullName evidence="12">Olfactory receptor</fullName>
    </recommendedName>
</protein>
<dbReference type="FunFam" id="1.20.1070.10:FF:000001">
    <property type="entry name" value="Olfactory receptor"/>
    <property type="match status" value="1"/>
</dbReference>
<keyword evidence="4 11" id="KW-0812">Transmembrane</keyword>
<feature type="transmembrane region" description="Helical" evidence="12">
    <location>
        <begin position="57"/>
        <end position="77"/>
    </location>
</feature>
<evidence type="ECO:0000259" key="13">
    <source>
        <dbReference type="PROSITE" id="PS50262"/>
    </source>
</evidence>
<comment type="similarity">
    <text evidence="11">Belongs to the G-protein coupled receptor 1 family.</text>
</comment>
<feature type="transmembrane region" description="Helical" evidence="12">
    <location>
        <begin position="271"/>
        <end position="290"/>
    </location>
</feature>